<name>A0A4P7L7A8_9GAMM</name>
<dbReference type="AlphaFoldDB" id="A0A4P7L7A8"/>
<organism evidence="1 2">
    <name type="scientific">Arsenophonus nasoniae</name>
    <name type="common">son-killer infecting Nasonia vitripennis</name>
    <dbReference type="NCBI Taxonomy" id="638"/>
    <lineage>
        <taxon>Bacteria</taxon>
        <taxon>Pseudomonadati</taxon>
        <taxon>Pseudomonadota</taxon>
        <taxon>Gammaproteobacteria</taxon>
        <taxon>Enterobacterales</taxon>
        <taxon>Morganellaceae</taxon>
        <taxon>Arsenophonus</taxon>
    </lineage>
</organism>
<dbReference type="EMBL" id="CP038624">
    <property type="protein sequence ID" value="QBY46890.1"/>
    <property type="molecule type" value="Genomic_DNA"/>
</dbReference>
<reference evidence="1 2" key="1">
    <citation type="submission" date="2019-03" db="EMBL/GenBank/DDBJ databases">
        <title>Long-read sequencing reveals hyperdense prophage content in a complex bacterial symbiont genome.</title>
        <authorList>
            <person name="Frost C.L."/>
            <person name="Siozios S."/>
            <person name="Nadal-Jimenez P."/>
            <person name="Brockhurst M.A."/>
            <person name="King K.C."/>
            <person name="Darby A.C."/>
            <person name="Hurst G.D.D."/>
        </authorList>
    </citation>
    <scope>NUCLEOTIDE SEQUENCE [LARGE SCALE GENOMIC DNA]</scope>
    <source>
        <strain evidence="1 2">FIN</strain>
        <plasmid evidence="2">parsfin12</plasmid>
    </source>
</reference>
<proteinExistence type="predicted"/>
<dbReference type="KEGG" id="ans:ArsFIN_55010"/>
<dbReference type="GeneID" id="39751713"/>
<gene>
    <name evidence="1" type="ORF">ArsFIN_55010</name>
</gene>
<accession>A0A4P7L7A8</accession>
<evidence type="ECO:0000313" key="2">
    <source>
        <dbReference type="Proteomes" id="UP000295134"/>
    </source>
</evidence>
<dbReference type="Proteomes" id="UP000295134">
    <property type="component" value="Plasmid pArsFIN12"/>
</dbReference>
<protein>
    <submittedName>
        <fullName evidence="1">Uncharacterized protein</fullName>
    </submittedName>
</protein>
<evidence type="ECO:0000313" key="1">
    <source>
        <dbReference type="EMBL" id="QBY46890.1"/>
    </source>
</evidence>
<sequence length="59" mass="6414">MKTTQSKIISLKHKSSKALKVAPVLLFFSFSPVQALILKSINERSTLRVSGAAVLLRGC</sequence>
<dbReference type="RefSeq" id="WP_135679193.1">
    <property type="nucleotide sequence ID" value="NZ_CP038624.1"/>
</dbReference>
<keyword evidence="1" id="KW-0614">Plasmid</keyword>
<geneLocation type="plasmid" evidence="2">
    <name>parsfin12</name>
</geneLocation>